<evidence type="ECO:0008006" key="9">
    <source>
        <dbReference type="Google" id="ProtNLM"/>
    </source>
</evidence>
<dbReference type="KEGG" id="poj:PtoMrB4_55650"/>
<dbReference type="STRING" id="319939.SAMN05216263_107101"/>
<protein>
    <recommendedName>
        <fullName evidence="9">Lipoprotein</fullName>
    </recommendedName>
</protein>
<evidence type="ECO:0000313" key="4">
    <source>
        <dbReference type="EMBL" id="MWK58179.1"/>
    </source>
</evidence>
<accession>A0A1I0U1E7</accession>
<dbReference type="EMBL" id="AP022213">
    <property type="protein sequence ID" value="BBT19547.1"/>
    <property type="molecule type" value="Genomic_DNA"/>
</dbReference>
<dbReference type="RefSeq" id="WP_160158615.1">
    <property type="nucleotide sequence ID" value="NZ_AP022213.1"/>
</dbReference>
<dbReference type="Proteomes" id="UP001273935">
    <property type="component" value="Unassembled WGS sequence"/>
</dbReference>
<dbReference type="Proteomes" id="UP000501237">
    <property type="component" value="Chromosome"/>
</dbReference>
<reference evidence="4 5" key="2">
    <citation type="submission" date="2019-12" db="EMBL/GenBank/DDBJ databases">
        <title>Draft genome sequence of Pseudomonas otitidis recovered from a chicken carcass.</title>
        <authorList>
            <person name="Vieira T.R."/>
            <person name="Oliviera E.F.C."/>
            <person name="Silva N.M.V."/>
            <person name="Sambrano G.E."/>
            <person name="Cibulski S.P."/>
            <person name="Cardoso M.R.I."/>
        </authorList>
    </citation>
    <scope>NUCLEOTIDE SEQUENCE [LARGE SCALE GENOMIC DNA]</scope>
    <source>
        <strain evidence="4 5">25_K</strain>
    </source>
</reference>
<keyword evidence="8" id="KW-1185">Reference proteome</keyword>
<reference evidence="3 8" key="4">
    <citation type="submission" date="2023-10" db="EMBL/GenBank/DDBJ databases">
        <title>Pseudomonas otitidis isolated from a paediatric patient with cystic fibrosis in Chile.</title>
        <authorList>
            <person name="Amsteins-Romero L."/>
            <person name="Opazo-Capurro A."/>
            <person name="Matus-Kohler M."/>
            <person name="Gonzalez-Rocha G."/>
        </authorList>
    </citation>
    <scope>NUCLEOTIDE SEQUENCE [LARGE SCALE GENOMIC DNA]</scope>
    <source>
        <strain evidence="3 8">P-714</strain>
    </source>
</reference>
<evidence type="ECO:0000313" key="7">
    <source>
        <dbReference type="Proteomes" id="UP000515591"/>
    </source>
</evidence>
<dbReference type="EMBL" id="WTFN01000053">
    <property type="protein sequence ID" value="MWK58179.1"/>
    <property type="molecule type" value="Genomic_DNA"/>
</dbReference>
<dbReference type="EMBL" id="JAWJUL010000074">
    <property type="protein sequence ID" value="MDV3441410.1"/>
    <property type="molecule type" value="Genomic_DNA"/>
</dbReference>
<dbReference type="AlphaFoldDB" id="A0A1I0U1E7"/>
<dbReference type="PROSITE" id="PS51257">
    <property type="entry name" value="PROKAR_LIPOPROTEIN"/>
    <property type="match status" value="1"/>
</dbReference>
<dbReference type="Proteomes" id="UP000461288">
    <property type="component" value="Unassembled WGS sequence"/>
</dbReference>
<evidence type="ECO:0000313" key="1">
    <source>
        <dbReference type="EMBL" id="BBT19547.1"/>
    </source>
</evidence>
<dbReference type="Proteomes" id="UP000515591">
    <property type="component" value="Chromosome"/>
</dbReference>
<dbReference type="GeneID" id="57400796"/>
<sequence length="53" mass="6046">MPRRHPWLGLLVLVAGCGYAPGVPSEPDGHWCRHDLYRALHIIVSLREDTPWT</sequence>
<name>A0A1I0U1E7_9GAMM</name>
<proteinExistence type="predicted"/>
<dbReference type="EMBL" id="AP022642">
    <property type="protein sequence ID" value="BCA31588.1"/>
    <property type="molecule type" value="Genomic_DNA"/>
</dbReference>
<evidence type="ECO:0000313" key="2">
    <source>
        <dbReference type="EMBL" id="BCA31588.1"/>
    </source>
</evidence>
<evidence type="ECO:0000313" key="3">
    <source>
        <dbReference type="EMBL" id="MDV3441410.1"/>
    </source>
</evidence>
<evidence type="ECO:0000313" key="5">
    <source>
        <dbReference type="Proteomes" id="UP000461288"/>
    </source>
</evidence>
<evidence type="ECO:0000313" key="6">
    <source>
        <dbReference type="Proteomes" id="UP000501237"/>
    </source>
</evidence>
<reference evidence="1 7" key="1">
    <citation type="submission" date="2019-12" db="EMBL/GenBank/DDBJ databases">
        <title>complete genome sequences of Pseudomonas otitidis str. WP8-S17-CRE-03 isolated from wastewater treatment plant effluent.</title>
        <authorList>
            <person name="Sekizuka T."/>
            <person name="Itokawa K."/>
            <person name="Yatsu K."/>
            <person name="Inamine Y."/>
            <person name="Kuroda M."/>
        </authorList>
    </citation>
    <scope>NUCLEOTIDE SEQUENCE [LARGE SCALE GENOMIC DNA]</scope>
    <source>
        <strain evidence="1 7">WP8-S17-CRE-03</strain>
    </source>
</reference>
<gene>
    <name evidence="4" type="ORF">GO594_19535</name>
    <name evidence="2" type="ORF">PtoMrB4_55650</name>
    <name evidence="3" type="ORF">R0G64_18470</name>
    <name evidence="1" type="ORF">WP8S17C03_55960</name>
</gene>
<organism evidence="4 5">
    <name type="scientific">Metapseudomonas otitidis</name>
    <dbReference type="NCBI Taxonomy" id="319939"/>
    <lineage>
        <taxon>Bacteria</taxon>
        <taxon>Pseudomonadati</taxon>
        <taxon>Pseudomonadota</taxon>
        <taxon>Gammaproteobacteria</taxon>
        <taxon>Pseudomonadales</taxon>
        <taxon>Pseudomonadaceae</taxon>
        <taxon>Metapseudomonas</taxon>
    </lineage>
</organism>
<evidence type="ECO:0000313" key="8">
    <source>
        <dbReference type="Proteomes" id="UP001273935"/>
    </source>
</evidence>
<reference evidence="2 6" key="3">
    <citation type="journal article" date="2020" name="Microbiol. Resour. Announc.">
        <title>Complete genome sequence of Pseudomonas otitidis strain MrB4, isolated from Lake Biwa in Japan.</title>
        <authorList>
            <person name="Miyazaki K."/>
            <person name="Hase E."/>
            <person name="Maruya T."/>
        </authorList>
    </citation>
    <scope>NUCLEOTIDE SEQUENCE [LARGE SCALE GENOMIC DNA]</scope>
    <source>
        <strain evidence="2 6">MrB4</strain>
    </source>
</reference>